<dbReference type="InterPro" id="IPR006597">
    <property type="entry name" value="Sel1-like"/>
</dbReference>
<proteinExistence type="predicted"/>
<dbReference type="SUPFAM" id="SSF81901">
    <property type="entry name" value="HCP-like"/>
    <property type="match status" value="1"/>
</dbReference>
<gene>
    <name evidence="2" type="ORF">D7V20_07980</name>
</gene>
<dbReference type="PANTHER" id="PTHR11102:SF160">
    <property type="entry name" value="ERAD-ASSOCIATED E3 UBIQUITIN-PROTEIN LIGASE COMPONENT HRD3"/>
    <property type="match status" value="1"/>
</dbReference>
<feature type="signal peptide" evidence="1">
    <location>
        <begin position="1"/>
        <end position="19"/>
    </location>
</feature>
<dbReference type="SMART" id="SM00671">
    <property type="entry name" value="SEL1"/>
    <property type="match status" value="3"/>
</dbReference>
<dbReference type="OrthoDB" id="5678063at2"/>
<name>A0A3A8FB86_9GAMM</name>
<accession>A0A3A8FB86</accession>
<dbReference type="InterPro" id="IPR050767">
    <property type="entry name" value="Sel1_AlgK"/>
</dbReference>
<protein>
    <submittedName>
        <fullName evidence="2">Sel1 repeat family protein</fullName>
    </submittedName>
</protein>
<dbReference type="Pfam" id="PF08238">
    <property type="entry name" value="Sel1"/>
    <property type="match status" value="3"/>
</dbReference>
<evidence type="ECO:0000313" key="3">
    <source>
        <dbReference type="Proteomes" id="UP000280405"/>
    </source>
</evidence>
<reference evidence="2 3" key="1">
    <citation type="submission" date="2018-09" db="EMBL/GenBank/DDBJ databases">
        <title>The draft genome of Acinetobacter spp. strains.</title>
        <authorList>
            <person name="Qin J."/>
            <person name="Feng Y."/>
            <person name="Zong Z."/>
        </authorList>
    </citation>
    <scope>NUCLEOTIDE SEQUENCE [LARGE SCALE GENOMIC DNA]</scope>
    <source>
        <strain evidence="2 3">WCHAc060115</strain>
    </source>
</reference>
<evidence type="ECO:0000256" key="1">
    <source>
        <dbReference type="SAM" id="SignalP"/>
    </source>
</evidence>
<dbReference type="InterPro" id="IPR011990">
    <property type="entry name" value="TPR-like_helical_dom_sf"/>
</dbReference>
<evidence type="ECO:0000313" key="2">
    <source>
        <dbReference type="EMBL" id="RKG38461.1"/>
    </source>
</evidence>
<dbReference type="Proteomes" id="UP000280405">
    <property type="component" value="Unassembled WGS sequence"/>
</dbReference>
<keyword evidence="1" id="KW-0732">Signal</keyword>
<dbReference type="PANTHER" id="PTHR11102">
    <property type="entry name" value="SEL-1-LIKE PROTEIN"/>
    <property type="match status" value="1"/>
</dbReference>
<sequence length="270" mass="28939">MKKILLTTLLSLSAATVFAADAPKSNIDPAFAKAQELIQAKNFTAAYQELDKLAKTGNGQAMYNLGYLTQTGQGTTKDDKKALKYYQDSSAKGYPVASYVLAQSYATGQLGLAKDPKKVREYLEKASSQGFDDATVELAVLLFSEGKPASDKLAVQKLDPLLKKSFPPAIHAKALYDITEGLKSKNATTVNQGLKAIQGLAQKGYIPALMAVANMMTNGNLINQNLPEAQKIFSELAKQNVPRAKESLEVVNKLIAEKTKAPAAAAAPKK</sequence>
<dbReference type="RefSeq" id="WP_120383779.1">
    <property type="nucleotide sequence ID" value="NZ_RAXT01000011.1"/>
</dbReference>
<organism evidence="2 3">
    <name type="scientific">Acinetobacter rongchengensis</name>
    <dbReference type="NCBI Taxonomy" id="2419601"/>
    <lineage>
        <taxon>Bacteria</taxon>
        <taxon>Pseudomonadati</taxon>
        <taxon>Pseudomonadota</taxon>
        <taxon>Gammaproteobacteria</taxon>
        <taxon>Moraxellales</taxon>
        <taxon>Moraxellaceae</taxon>
        <taxon>Acinetobacter</taxon>
    </lineage>
</organism>
<dbReference type="EMBL" id="RAXT01000011">
    <property type="protein sequence ID" value="RKG38461.1"/>
    <property type="molecule type" value="Genomic_DNA"/>
</dbReference>
<feature type="chain" id="PRO_5017398934" evidence="1">
    <location>
        <begin position="20"/>
        <end position="270"/>
    </location>
</feature>
<dbReference type="AlphaFoldDB" id="A0A3A8FB86"/>
<keyword evidence="3" id="KW-1185">Reference proteome</keyword>
<comment type="caution">
    <text evidence="2">The sequence shown here is derived from an EMBL/GenBank/DDBJ whole genome shotgun (WGS) entry which is preliminary data.</text>
</comment>
<dbReference type="Gene3D" id="1.25.40.10">
    <property type="entry name" value="Tetratricopeptide repeat domain"/>
    <property type="match status" value="1"/>
</dbReference>